<evidence type="ECO:0000259" key="2">
    <source>
        <dbReference type="Pfam" id="PF07859"/>
    </source>
</evidence>
<gene>
    <name evidence="3" type="ORF">CERSUDRAFT_96328</name>
</gene>
<feature type="domain" description="Alpha/beta hydrolase fold-3" evidence="2">
    <location>
        <begin position="94"/>
        <end position="288"/>
    </location>
</feature>
<dbReference type="PANTHER" id="PTHR48081:SF8">
    <property type="entry name" value="ALPHA_BETA HYDROLASE FOLD-3 DOMAIN-CONTAINING PROTEIN-RELATED"/>
    <property type="match status" value="1"/>
</dbReference>
<dbReference type="SUPFAM" id="SSF53474">
    <property type="entry name" value="alpha/beta-Hydrolases"/>
    <property type="match status" value="1"/>
</dbReference>
<dbReference type="Gene3D" id="3.40.50.1820">
    <property type="entry name" value="alpha/beta hydrolase"/>
    <property type="match status" value="1"/>
</dbReference>
<dbReference type="AlphaFoldDB" id="M2RCG8"/>
<dbReference type="InterPro" id="IPR050300">
    <property type="entry name" value="GDXG_lipolytic_enzyme"/>
</dbReference>
<protein>
    <recommendedName>
        <fullName evidence="2">Alpha/beta hydrolase fold-3 domain-containing protein</fullName>
    </recommendedName>
</protein>
<dbReference type="OrthoDB" id="408631at2759"/>
<evidence type="ECO:0000256" key="1">
    <source>
        <dbReference type="ARBA" id="ARBA00022801"/>
    </source>
</evidence>
<dbReference type="GO" id="GO:0016787">
    <property type="term" value="F:hydrolase activity"/>
    <property type="evidence" value="ECO:0007669"/>
    <property type="project" value="UniProtKB-KW"/>
</dbReference>
<dbReference type="InterPro" id="IPR013094">
    <property type="entry name" value="AB_hydrolase_3"/>
</dbReference>
<accession>M2RCG8</accession>
<keyword evidence="4" id="KW-1185">Reference proteome</keyword>
<evidence type="ECO:0000313" key="4">
    <source>
        <dbReference type="Proteomes" id="UP000016930"/>
    </source>
</evidence>
<dbReference type="ESTHER" id="cers8-m2rcg8">
    <property type="family name" value="Hormone-sensitive_lipase_like"/>
</dbReference>
<reference evidence="3 4" key="1">
    <citation type="journal article" date="2012" name="Proc. Natl. Acad. Sci. U.S.A.">
        <title>Comparative genomics of Ceriporiopsis subvermispora and Phanerochaete chrysosporium provide insight into selective ligninolysis.</title>
        <authorList>
            <person name="Fernandez-Fueyo E."/>
            <person name="Ruiz-Duenas F.J."/>
            <person name="Ferreira P."/>
            <person name="Floudas D."/>
            <person name="Hibbett D.S."/>
            <person name="Canessa P."/>
            <person name="Larrondo L.F."/>
            <person name="James T.Y."/>
            <person name="Seelenfreund D."/>
            <person name="Lobos S."/>
            <person name="Polanco R."/>
            <person name="Tello M."/>
            <person name="Honda Y."/>
            <person name="Watanabe T."/>
            <person name="Watanabe T."/>
            <person name="Ryu J.S."/>
            <person name="Kubicek C.P."/>
            <person name="Schmoll M."/>
            <person name="Gaskell J."/>
            <person name="Hammel K.E."/>
            <person name="St John F.J."/>
            <person name="Vanden Wymelenberg A."/>
            <person name="Sabat G."/>
            <person name="Splinter BonDurant S."/>
            <person name="Syed K."/>
            <person name="Yadav J.S."/>
            <person name="Doddapaneni H."/>
            <person name="Subramanian V."/>
            <person name="Lavin J.L."/>
            <person name="Oguiza J.A."/>
            <person name="Perez G."/>
            <person name="Pisabarro A.G."/>
            <person name="Ramirez L."/>
            <person name="Santoyo F."/>
            <person name="Master E."/>
            <person name="Coutinho P.M."/>
            <person name="Henrissat B."/>
            <person name="Lombard V."/>
            <person name="Magnuson J.K."/>
            <person name="Kuees U."/>
            <person name="Hori C."/>
            <person name="Igarashi K."/>
            <person name="Samejima M."/>
            <person name="Held B.W."/>
            <person name="Barry K.W."/>
            <person name="LaButti K.M."/>
            <person name="Lapidus A."/>
            <person name="Lindquist E.A."/>
            <person name="Lucas S.M."/>
            <person name="Riley R."/>
            <person name="Salamov A.A."/>
            <person name="Hoffmeister D."/>
            <person name="Schwenk D."/>
            <person name="Hadar Y."/>
            <person name="Yarden O."/>
            <person name="de Vries R.P."/>
            <person name="Wiebenga A."/>
            <person name="Stenlid J."/>
            <person name="Eastwood D."/>
            <person name="Grigoriev I.V."/>
            <person name="Berka R.M."/>
            <person name="Blanchette R.A."/>
            <person name="Kersten P."/>
            <person name="Martinez A.T."/>
            <person name="Vicuna R."/>
            <person name="Cullen D."/>
        </authorList>
    </citation>
    <scope>NUCLEOTIDE SEQUENCE [LARGE SCALE GENOMIC DNA]</scope>
    <source>
        <strain evidence="3 4">B</strain>
    </source>
</reference>
<keyword evidence="1" id="KW-0378">Hydrolase</keyword>
<dbReference type="InterPro" id="IPR029058">
    <property type="entry name" value="AB_hydrolase_fold"/>
</dbReference>
<dbReference type="Proteomes" id="UP000016930">
    <property type="component" value="Unassembled WGS sequence"/>
</dbReference>
<dbReference type="PANTHER" id="PTHR48081">
    <property type="entry name" value="AB HYDROLASE SUPERFAMILY PROTEIN C4A8.06C"/>
    <property type="match status" value="1"/>
</dbReference>
<organism evidence="3 4">
    <name type="scientific">Ceriporiopsis subvermispora (strain B)</name>
    <name type="common">White-rot fungus</name>
    <name type="synonym">Gelatoporia subvermispora</name>
    <dbReference type="NCBI Taxonomy" id="914234"/>
    <lineage>
        <taxon>Eukaryota</taxon>
        <taxon>Fungi</taxon>
        <taxon>Dikarya</taxon>
        <taxon>Basidiomycota</taxon>
        <taxon>Agaricomycotina</taxon>
        <taxon>Agaricomycetes</taxon>
        <taxon>Polyporales</taxon>
        <taxon>Gelatoporiaceae</taxon>
        <taxon>Gelatoporia</taxon>
    </lineage>
</organism>
<evidence type="ECO:0000313" key="3">
    <source>
        <dbReference type="EMBL" id="EMD36102.1"/>
    </source>
</evidence>
<dbReference type="EMBL" id="KB445799">
    <property type="protein sequence ID" value="EMD36102.1"/>
    <property type="molecule type" value="Genomic_DNA"/>
</dbReference>
<dbReference type="Pfam" id="PF07859">
    <property type="entry name" value="Abhydrolase_3"/>
    <property type="match status" value="1"/>
</dbReference>
<dbReference type="STRING" id="914234.M2RCG8"/>
<name>M2RCG8_CERS8</name>
<sequence length="316" mass="34863">MSQYSHLSVPDPEVAAILAGAPQKPEKPELEKYRKLFGQDLVDGAHAIWGPRLPADSEYRVKDFEVPVDGENITVRSIVPTPGGSEGSMFPLLYWMHFGGFSSGNIDIDDYFLRIMSAELQVSVLSVEYRLAPEYKYPVPVNDAYAVLKWAMENASVLSADPTKGLIVGGGSSGAQMATVIAHRALNDPFFAGAGRKITGQILQCPTLLHPNAVPEQYKSELLSLEQNAMAPGITKEFVYYVDLAPAYFQICGLDPIRDEGFLYEQLLKESGVKTKLDVYSGAPHLFYYSFPGIAQAKKLEEDFKEGVRWLLQSTS</sequence>
<proteinExistence type="predicted"/>
<dbReference type="HOGENOM" id="CLU_012494_6_3_1"/>